<accession>A0ABR3Z5B4</accession>
<dbReference type="Gene3D" id="3.50.50.60">
    <property type="entry name" value="FAD/NAD(P)-binding domain"/>
    <property type="match status" value="1"/>
</dbReference>
<dbReference type="EMBL" id="JAWCUI010000027">
    <property type="protein sequence ID" value="KAL1895402.1"/>
    <property type="molecule type" value="Genomic_DNA"/>
</dbReference>
<evidence type="ECO:0000259" key="6">
    <source>
        <dbReference type="Pfam" id="PF01494"/>
    </source>
</evidence>
<evidence type="ECO:0000313" key="7">
    <source>
        <dbReference type="EMBL" id="KAL1895402.1"/>
    </source>
</evidence>
<comment type="caution">
    <text evidence="7">The sequence shown here is derived from an EMBL/GenBank/DDBJ whole genome shotgun (WGS) entry which is preliminary data.</text>
</comment>
<dbReference type="Proteomes" id="UP001583186">
    <property type="component" value="Unassembled WGS sequence"/>
</dbReference>
<protein>
    <recommendedName>
        <fullName evidence="6">FAD-binding domain-containing protein</fullName>
    </recommendedName>
</protein>
<keyword evidence="8" id="KW-1185">Reference proteome</keyword>
<dbReference type="PANTHER" id="PTHR47178">
    <property type="entry name" value="MONOOXYGENASE, FAD-BINDING"/>
    <property type="match status" value="1"/>
</dbReference>
<evidence type="ECO:0000256" key="5">
    <source>
        <dbReference type="ARBA" id="ARBA00023033"/>
    </source>
</evidence>
<organism evidence="7 8">
    <name type="scientific">Sporothrix stenoceras</name>
    <dbReference type="NCBI Taxonomy" id="5173"/>
    <lineage>
        <taxon>Eukaryota</taxon>
        <taxon>Fungi</taxon>
        <taxon>Dikarya</taxon>
        <taxon>Ascomycota</taxon>
        <taxon>Pezizomycotina</taxon>
        <taxon>Sordariomycetes</taxon>
        <taxon>Sordariomycetidae</taxon>
        <taxon>Ophiostomatales</taxon>
        <taxon>Ophiostomataceae</taxon>
        <taxon>Sporothrix</taxon>
    </lineage>
</organism>
<evidence type="ECO:0000256" key="4">
    <source>
        <dbReference type="ARBA" id="ARBA00023002"/>
    </source>
</evidence>
<comment type="cofactor">
    <cofactor evidence="1">
        <name>FAD</name>
        <dbReference type="ChEBI" id="CHEBI:57692"/>
    </cofactor>
</comment>
<keyword evidence="2" id="KW-0285">Flavoprotein</keyword>
<feature type="domain" description="FAD-binding" evidence="6">
    <location>
        <begin position="104"/>
        <end position="357"/>
    </location>
</feature>
<dbReference type="PANTHER" id="PTHR47178:SF6">
    <property type="entry name" value="FAD-BINDING DOMAIN-CONTAINING PROTEIN"/>
    <property type="match status" value="1"/>
</dbReference>
<reference evidence="7 8" key="1">
    <citation type="journal article" date="2024" name="IMA Fungus">
        <title>IMA Genome - F19 : A genome assembly and annotation guide to empower mycologists, including annotated draft genome sequences of Ceratocystis pirilliformis, Diaporthe australafricana, Fusarium ophioides, Paecilomyces lecythidis, and Sporothrix stenoceras.</title>
        <authorList>
            <person name="Aylward J."/>
            <person name="Wilson A.M."/>
            <person name="Visagie C.M."/>
            <person name="Spraker J."/>
            <person name="Barnes I."/>
            <person name="Buitendag C."/>
            <person name="Ceriani C."/>
            <person name="Del Mar Angel L."/>
            <person name="du Plessis D."/>
            <person name="Fuchs T."/>
            <person name="Gasser K."/>
            <person name="Kramer D."/>
            <person name="Li W."/>
            <person name="Munsamy K."/>
            <person name="Piso A."/>
            <person name="Price J.L."/>
            <person name="Sonnekus B."/>
            <person name="Thomas C."/>
            <person name="van der Nest A."/>
            <person name="van Dijk A."/>
            <person name="van Heerden A."/>
            <person name="van Vuuren N."/>
            <person name="Yilmaz N."/>
            <person name="Duong T.A."/>
            <person name="van der Merwe N.A."/>
            <person name="Wingfield M.J."/>
            <person name="Wingfield B.D."/>
        </authorList>
    </citation>
    <scope>NUCLEOTIDE SEQUENCE [LARGE SCALE GENOMIC DNA]</scope>
    <source>
        <strain evidence="7 8">CMW 5346</strain>
    </source>
</reference>
<keyword evidence="3" id="KW-0274">FAD</keyword>
<evidence type="ECO:0000313" key="8">
    <source>
        <dbReference type="Proteomes" id="UP001583186"/>
    </source>
</evidence>
<dbReference type="InterPro" id="IPR002938">
    <property type="entry name" value="FAD-bd"/>
</dbReference>
<dbReference type="SUPFAM" id="SSF51905">
    <property type="entry name" value="FAD/NAD(P)-binding domain"/>
    <property type="match status" value="1"/>
</dbReference>
<proteinExistence type="predicted"/>
<name>A0ABR3Z5B4_9PEZI</name>
<dbReference type="PRINTS" id="PR00420">
    <property type="entry name" value="RNGMNOXGNASE"/>
</dbReference>
<evidence type="ECO:0000256" key="1">
    <source>
        <dbReference type="ARBA" id="ARBA00001974"/>
    </source>
</evidence>
<keyword evidence="4" id="KW-0560">Oxidoreductase</keyword>
<keyword evidence="5" id="KW-0503">Monooxygenase</keyword>
<evidence type="ECO:0000256" key="3">
    <source>
        <dbReference type="ARBA" id="ARBA00022827"/>
    </source>
</evidence>
<dbReference type="Pfam" id="PF13450">
    <property type="entry name" value="NAD_binding_8"/>
    <property type="match status" value="1"/>
</dbReference>
<gene>
    <name evidence="7" type="ORF">Sste5346_005208</name>
</gene>
<sequence>MGSAGPRSPHVLIIGAGMGGLFLAQFLRKQNITFSIFERDASLEARKPGWAIGLSMNDDFASFMPDDVPPLRDTNHLLPLELPSQFVMYPPGGATRIGVTDSAKTPCVRANRGLLRRNMLTGVDVQWGKKLERIEEDWKNNTVTAFFEDGTSALGDLLVGCDGTHSKVREHVLGVSNTETLQPLPMAMIGGETTLEYHEPDKDGKECLLARQLRLAFSSYMSIRPSGTFFCGVDRVSPNRDSARFYWFQFMRDATYGSEDHWLRTASQEERFKKVIEYIEANEFVSEHVDIIYHGGAKDITAEYQCFYDAVLPSLPTHGGRVFLIGDAAHPTTPFRGEGAIMAIKDARQLAGLLKEAVAAGEFDSDPSVFQEKLDTLQDEIARRGAEIVFKARRAITGRAGAADPKIKPTAWGYAVQPIPPYTGPLGLQVAEK</sequence>
<dbReference type="Pfam" id="PF01494">
    <property type="entry name" value="FAD_binding_3"/>
    <property type="match status" value="1"/>
</dbReference>
<dbReference type="InterPro" id="IPR036188">
    <property type="entry name" value="FAD/NAD-bd_sf"/>
</dbReference>
<evidence type="ECO:0000256" key="2">
    <source>
        <dbReference type="ARBA" id="ARBA00022630"/>
    </source>
</evidence>